<feature type="transmembrane region" description="Helical" evidence="1">
    <location>
        <begin position="211"/>
        <end position="230"/>
    </location>
</feature>
<name>A0A3L8P3T1_9ACTN</name>
<evidence type="ECO:0000313" key="2">
    <source>
        <dbReference type="EMBL" id="RLV49682.1"/>
    </source>
</evidence>
<evidence type="ECO:0000313" key="3">
    <source>
        <dbReference type="Proteomes" id="UP000281708"/>
    </source>
</evidence>
<sequence length="434" mass="46050">MLELLRPADPMPARLWELVAVFVLGSILAALRIPVRAWESPWAEDAYEFLHRASTHHGPLGGLAELVHPYAGYAAAYQRVVAWLVTFLPVPSQGVAISLSGALTQAGVAVLAYVTVKAMAGSRAPAAFVAAWVVALPLGQEVVDNLANTAWFLLFGSILVVFWRPRGTTGAVTAALVLAFAALSTPFGVGSVVLAALVWWVTRDAEMRPMVLAGIVAAATQVVVMLTAPARTMGTYPNPPLELLRGWLRRVAGDGVLGVGRYDPEQHVHPDVTVGVLVVLVAALMAALVAWSKGVAAVSLPAVLLAGSLVLFTVTLLPLKVTTVLVPEASRYFVVPALMFLTALALLVSTLHRAPTLSRLLRSGVALAVAGACLFGVLSSWHANDMGRSARPTWQSQVAVARADCANHSARHREVLAVSPVGWRAVFSCRYLTR</sequence>
<feature type="transmembrane region" description="Helical" evidence="1">
    <location>
        <begin position="120"/>
        <end position="139"/>
    </location>
</feature>
<dbReference type="EMBL" id="RDBE01000006">
    <property type="protein sequence ID" value="RLV49682.1"/>
    <property type="molecule type" value="Genomic_DNA"/>
</dbReference>
<evidence type="ECO:0000256" key="1">
    <source>
        <dbReference type="SAM" id="Phobius"/>
    </source>
</evidence>
<feature type="transmembrane region" description="Helical" evidence="1">
    <location>
        <begin position="298"/>
        <end position="317"/>
    </location>
</feature>
<gene>
    <name evidence="2" type="ORF">D9V37_07125</name>
</gene>
<feature type="transmembrane region" description="Helical" evidence="1">
    <location>
        <begin position="15"/>
        <end position="35"/>
    </location>
</feature>
<accession>A0A3L8P3T1</accession>
<protein>
    <recommendedName>
        <fullName evidence="4">Glycosyltransferase RgtA/B/C/D-like domain-containing protein</fullName>
    </recommendedName>
</protein>
<proteinExistence type="predicted"/>
<evidence type="ECO:0008006" key="4">
    <source>
        <dbReference type="Google" id="ProtNLM"/>
    </source>
</evidence>
<keyword evidence="1" id="KW-1133">Transmembrane helix</keyword>
<feature type="transmembrane region" description="Helical" evidence="1">
    <location>
        <begin position="272"/>
        <end position="291"/>
    </location>
</feature>
<dbReference type="AlphaFoldDB" id="A0A3L8P3T1"/>
<reference evidence="2 3" key="1">
    <citation type="submission" date="2018-10" db="EMBL/GenBank/DDBJ databases">
        <title>Marmoricola sp. 4Q3S-7 whole genome shotgun sequence.</title>
        <authorList>
            <person name="Li F."/>
        </authorList>
    </citation>
    <scope>NUCLEOTIDE SEQUENCE [LARGE SCALE GENOMIC DNA]</scope>
    <source>
        <strain evidence="2 3">4Q3S-7</strain>
    </source>
</reference>
<feature type="transmembrane region" description="Helical" evidence="1">
    <location>
        <begin position="360"/>
        <end position="381"/>
    </location>
</feature>
<feature type="transmembrane region" description="Helical" evidence="1">
    <location>
        <begin position="146"/>
        <end position="163"/>
    </location>
</feature>
<keyword evidence="1" id="KW-0812">Transmembrane</keyword>
<organism evidence="2 3">
    <name type="scientific">Nocardioides mangrovicus</name>
    <dbReference type="NCBI Taxonomy" id="2478913"/>
    <lineage>
        <taxon>Bacteria</taxon>
        <taxon>Bacillati</taxon>
        <taxon>Actinomycetota</taxon>
        <taxon>Actinomycetes</taxon>
        <taxon>Propionibacteriales</taxon>
        <taxon>Nocardioidaceae</taxon>
        <taxon>Nocardioides</taxon>
    </lineage>
</organism>
<comment type="caution">
    <text evidence="2">The sequence shown here is derived from an EMBL/GenBank/DDBJ whole genome shotgun (WGS) entry which is preliminary data.</text>
</comment>
<dbReference type="Proteomes" id="UP000281708">
    <property type="component" value="Unassembled WGS sequence"/>
</dbReference>
<feature type="transmembrane region" description="Helical" evidence="1">
    <location>
        <begin position="329"/>
        <end position="348"/>
    </location>
</feature>
<feature type="transmembrane region" description="Helical" evidence="1">
    <location>
        <begin position="175"/>
        <end position="199"/>
    </location>
</feature>
<keyword evidence="3" id="KW-1185">Reference proteome</keyword>
<keyword evidence="1" id="KW-0472">Membrane</keyword>